<gene>
    <name evidence="2" type="ORF">CesoFtcFv8_019520</name>
</gene>
<evidence type="ECO:0000313" key="2">
    <source>
        <dbReference type="EMBL" id="KAK5883160.1"/>
    </source>
</evidence>
<dbReference type="AlphaFoldDB" id="A0AAN8BDC5"/>
<organism evidence="2 3">
    <name type="scientific">Champsocephalus esox</name>
    <name type="common">pike icefish</name>
    <dbReference type="NCBI Taxonomy" id="159716"/>
    <lineage>
        <taxon>Eukaryota</taxon>
        <taxon>Metazoa</taxon>
        <taxon>Chordata</taxon>
        <taxon>Craniata</taxon>
        <taxon>Vertebrata</taxon>
        <taxon>Euteleostomi</taxon>
        <taxon>Actinopterygii</taxon>
        <taxon>Neopterygii</taxon>
        <taxon>Teleostei</taxon>
        <taxon>Neoteleostei</taxon>
        <taxon>Acanthomorphata</taxon>
        <taxon>Eupercaria</taxon>
        <taxon>Perciformes</taxon>
        <taxon>Notothenioidei</taxon>
        <taxon>Channichthyidae</taxon>
        <taxon>Champsocephalus</taxon>
    </lineage>
</organism>
<protein>
    <submittedName>
        <fullName evidence="2">Uncharacterized protein</fullName>
    </submittedName>
</protein>
<dbReference type="EMBL" id="JAULUE010002061">
    <property type="protein sequence ID" value="KAK5883160.1"/>
    <property type="molecule type" value="Genomic_DNA"/>
</dbReference>
<name>A0AAN8BDC5_9TELE</name>
<evidence type="ECO:0000256" key="1">
    <source>
        <dbReference type="SAM" id="MobiDB-lite"/>
    </source>
</evidence>
<reference evidence="2 3" key="1">
    <citation type="journal article" date="2023" name="Mol. Biol. Evol.">
        <title>Genomics of Secondarily Temperate Adaptation in the Only Non-Antarctic Icefish.</title>
        <authorList>
            <person name="Rivera-Colon A.G."/>
            <person name="Rayamajhi N."/>
            <person name="Minhas B.F."/>
            <person name="Madrigal G."/>
            <person name="Bilyk K.T."/>
            <person name="Yoon V."/>
            <person name="Hune M."/>
            <person name="Gregory S."/>
            <person name="Cheng C.H.C."/>
            <person name="Catchen J.M."/>
        </authorList>
    </citation>
    <scope>NUCLEOTIDE SEQUENCE [LARGE SCALE GENOMIC DNA]</scope>
    <source>
        <strain evidence="2">JC2023a</strain>
    </source>
</reference>
<evidence type="ECO:0000313" key="3">
    <source>
        <dbReference type="Proteomes" id="UP001335648"/>
    </source>
</evidence>
<sequence>MPFIICSQCGSESQWGIKHMALVRAGVSGRGSDTSEGREVREVREEREEREEREVREEREEREERKEREERPGCFD</sequence>
<accession>A0AAN8BDC5</accession>
<feature type="compositionally biased region" description="Basic and acidic residues" evidence="1">
    <location>
        <begin position="33"/>
        <end position="76"/>
    </location>
</feature>
<dbReference type="Proteomes" id="UP001335648">
    <property type="component" value="Unassembled WGS sequence"/>
</dbReference>
<comment type="caution">
    <text evidence="2">The sequence shown here is derived from an EMBL/GenBank/DDBJ whole genome shotgun (WGS) entry which is preliminary data.</text>
</comment>
<proteinExistence type="predicted"/>
<keyword evidence="3" id="KW-1185">Reference proteome</keyword>
<feature type="region of interest" description="Disordered" evidence="1">
    <location>
        <begin position="26"/>
        <end position="76"/>
    </location>
</feature>